<evidence type="ECO:0000313" key="2">
    <source>
        <dbReference type="Proteomes" id="UP000002198"/>
    </source>
</evidence>
<dbReference type="AlphaFoldDB" id="Q6NJY6"/>
<evidence type="ECO:0000313" key="1">
    <source>
        <dbReference type="EMBL" id="CAE48760.1"/>
    </source>
</evidence>
<gene>
    <name evidence="1" type="ordered locus">DIP0255</name>
</gene>
<proteinExistence type="predicted"/>
<dbReference type="STRING" id="257309.DIP0255"/>
<dbReference type="Proteomes" id="UP000002198">
    <property type="component" value="Chromosome"/>
</dbReference>
<sequence length="69" mass="7920">MDALRLLGCCGFRAHFRLLELTNTKTAGRDFRAEMPSLGFRVLEFEKADTSRQVRTNLTPQRSPTKHIL</sequence>
<reference evidence="1 2" key="1">
    <citation type="journal article" date="2003" name="Nucleic Acids Res.">
        <title>The complete genome sequence and analysis of Corynebacterium diphtheriae NCTC13129.</title>
        <authorList>
            <person name="Cerdeno-Tarraga A.M."/>
            <person name="Efstratiou A."/>
            <person name="Dover L.G."/>
            <person name="Holden M.T.G."/>
            <person name="Pallen M."/>
            <person name="Bentley S.D."/>
            <person name="Besra G.S."/>
            <person name="Churcher C."/>
            <person name="James K.D."/>
            <person name="De Zoysa A."/>
            <person name="Chillingworth T."/>
            <person name="Cronin A."/>
            <person name="Dowd L."/>
            <person name="Feltwell T."/>
            <person name="Hamlin N."/>
            <person name="Holroyd S."/>
            <person name="Jagels K."/>
            <person name="Moule S."/>
            <person name="Quail M.A."/>
            <person name="Rabbinowitsch E."/>
            <person name="Rutherford K."/>
            <person name="Thomson N.R."/>
            <person name="Unwin L."/>
            <person name="Whitehead S."/>
            <person name="Barrell B.G.Parkhill.J."/>
        </authorList>
    </citation>
    <scope>NUCLEOTIDE SEQUENCE [LARGE SCALE GENOMIC DNA]</scope>
    <source>
        <strain evidence="2">ATCC 700971 / NCTC 13129 / Biotype gravis</strain>
    </source>
</reference>
<dbReference type="KEGG" id="cdi:DIP0255"/>
<keyword evidence="2" id="KW-1185">Reference proteome</keyword>
<dbReference type="HOGENOM" id="CLU_2768782_0_0_11"/>
<dbReference type="EMBL" id="BX248354">
    <property type="protein sequence ID" value="CAE48760.1"/>
    <property type="molecule type" value="Genomic_DNA"/>
</dbReference>
<organism evidence="1 2">
    <name type="scientific">Corynebacterium diphtheriae (strain ATCC 700971 / NCTC 13129 / Biotype gravis)</name>
    <dbReference type="NCBI Taxonomy" id="257309"/>
    <lineage>
        <taxon>Bacteria</taxon>
        <taxon>Bacillati</taxon>
        <taxon>Actinomycetota</taxon>
        <taxon>Actinomycetes</taxon>
        <taxon>Mycobacteriales</taxon>
        <taxon>Corynebacteriaceae</taxon>
        <taxon>Corynebacterium</taxon>
    </lineage>
</organism>
<accession>Q6NJY6</accession>
<protein>
    <submittedName>
        <fullName evidence="1">Uncharacterized protein</fullName>
    </submittedName>
</protein>
<name>Q6NJY6_CORDI</name>